<dbReference type="InterPro" id="IPR015421">
    <property type="entry name" value="PyrdxlP-dep_Trfase_major"/>
</dbReference>
<proteinExistence type="predicted"/>
<feature type="domain" description="MOSC" evidence="3">
    <location>
        <begin position="743"/>
        <end position="959"/>
    </location>
</feature>
<keyword evidence="1" id="KW-0501">Molybdenum cofactor biosynthesis</keyword>
<dbReference type="SUPFAM" id="SSF53383">
    <property type="entry name" value="PLP-dependent transferases"/>
    <property type="match status" value="1"/>
</dbReference>
<evidence type="ECO:0000259" key="3">
    <source>
        <dbReference type="PROSITE" id="PS51340"/>
    </source>
</evidence>
<dbReference type="GO" id="GO:0006777">
    <property type="term" value="P:Mo-molybdopterin cofactor biosynthetic process"/>
    <property type="evidence" value="ECO:0007669"/>
    <property type="project" value="UniProtKB-KW"/>
</dbReference>
<dbReference type="GO" id="GO:0030170">
    <property type="term" value="F:pyridoxal phosphate binding"/>
    <property type="evidence" value="ECO:0007669"/>
    <property type="project" value="InterPro"/>
</dbReference>
<keyword evidence="5" id="KW-1185">Reference proteome</keyword>
<organism evidence="4 5">
    <name type="scientific">Rhodotorula diobovata</name>
    <dbReference type="NCBI Taxonomy" id="5288"/>
    <lineage>
        <taxon>Eukaryota</taxon>
        <taxon>Fungi</taxon>
        <taxon>Dikarya</taxon>
        <taxon>Basidiomycota</taxon>
        <taxon>Pucciniomycotina</taxon>
        <taxon>Microbotryomycetes</taxon>
        <taxon>Sporidiobolales</taxon>
        <taxon>Sporidiobolaceae</taxon>
        <taxon>Rhodotorula</taxon>
    </lineage>
</organism>
<dbReference type="InterPro" id="IPR005302">
    <property type="entry name" value="MoCF_Sase_C"/>
</dbReference>
<dbReference type="InterPro" id="IPR005303">
    <property type="entry name" value="MOCOS_middle"/>
</dbReference>
<name>A0A5C5G313_9BASI</name>
<dbReference type="InterPro" id="IPR000192">
    <property type="entry name" value="Aminotrans_V_dom"/>
</dbReference>
<evidence type="ECO:0000313" key="4">
    <source>
        <dbReference type="EMBL" id="TNY23325.1"/>
    </source>
</evidence>
<dbReference type="SUPFAM" id="SSF141673">
    <property type="entry name" value="MOSC N-terminal domain-like"/>
    <property type="match status" value="1"/>
</dbReference>
<dbReference type="OrthoDB" id="10264306at2759"/>
<accession>A0A5C5G313</accession>
<dbReference type="PANTHER" id="PTHR14237:SF80">
    <property type="entry name" value="MOLYBDENUM COFACTOR SULFURASE"/>
    <property type="match status" value="1"/>
</dbReference>
<dbReference type="EMBL" id="SOZI01000012">
    <property type="protein sequence ID" value="TNY23325.1"/>
    <property type="molecule type" value="Genomic_DNA"/>
</dbReference>
<gene>
    <name evidence="4" type="ORF">DMC30DRAFT_32115</name>
</gene>
<dbReference type="Pfam" id="PF03473">
    <property type="entry name" value="MOSC"/>
    <property type="match status" value="1"/>
</dbReference>
<protein>
    <submittedName>
        <fullName evidence="4">Molybdenum cofactor sulfurase</fullName>
    </submittedName>
</protein>
<feature type="region of interest" description="Disordered" evidence="2">
    <location>
        <begin position="182"/>
        <end position="201"/>
    </location>
</feature>
<evidence type="ECO:0000256" key="1">
    <source>
        <dbReference type="ARBA" id="ARBA00023150"/>
    </source>
</evidence>
<dbReference type="AlphaFoldDB" id="A0A5C5G313"/>
<dbReference type="PANTHER" id="PTHR14237">
    <property type="entry name" value="MOLYBDOPTERIN COFACTOR SULFURASE MOSC"/>
    <property type="match status" value="1"/>
</dbReference>
<evidence type="ECO:0000256" key="2">
    <source>
        <dbReference type="SAM" id="MobiDB-lite"/>
    </source>
</evidence>
<evidence type="ECO:0000313" key="5">
    <source>
        <dbReference type="Proteomes" id="UP000311382"/>
    </source>
</evidence>
<dbReference type="GO" id="GO:0003824">
    <property type="term" value="F:catalytic activity"/>
    <property type="evidence" value="ECO:0007669"/>
    <property type="project" value="InterPro"/>
</dbReference>
<dbReference type="Pfam" id="PF00266">
    <property type="entry name" value="Aminotran_5"/>
    <property type="match status" value="1"/>
</dbReference>
<sequence length="962" mass="102870">MLAAAQHERQRVLASSSPHYGFGDPDSFHSARAREYPALKDTTFLDCAAAPPAPLGPVMALSQSIASTPYSNPHSASTAGVATHLLIDQTRTRVLKDLFNVPDDRVGEWDVVFVPGGATQAIRAVGDAWDWRGEAEMGGENGYEYLVESHTSLVGLRGTALSRDSPVTAHCSPSALLRSALTASSSSPSRPSSSAHPPTPTLYSYPAQCNATGARLGLRFCAQIKRANPDAAVLVDAAAYSSTSVLDLGSVRECDAPDFVVASVYKIFGFPTSLGILLVRRASSHLLLRPSTTSFFGGGTLSSLSLSPPFSHSPRLDPSGTVHQALEHGTPPFLEILALSHALDWLEEITHGSGLRGVAAHVGALRDVAAKELRSLRHADGSEVFVEHGAFAPLLSDEIEEDSRGLPPGEAWPVVLERPGPIIGFSLLLPRTSTNGHGVAADDVTDFRRTHVGHQHLARLALLEGIALRTGGMCNAGAWTRAVGMGEEERKKLESLGAGRCWDEEEFAPFAPHRPLGIARISFGLASTVDDVLTFVSFVKRFFVRTHDVLAHEKAIPRGVSTTQDASDEAFKRARLTELYIYPIKSCAAQPLPLSTPWPLTPTGLLYDREFMLVSASTGRALSMKRYTRMALIRPSIDRERRVLRVEAAGMEPLEVPLSDRKASELGACGLPTPPLSEDGHTFSDDGHFALGTEQGATPRSTTLCSTTVLSQRFSSSADAWFTAFLNPPSTPCTGPGAGPGPVELHRLPPGSSRHAHFDGADASPPLPLRLSNESPFLLVSGESLRAVAGTIRARARAREGEGTAGRDKTPQEVVRAAAFRPNLVVEGEEEGALQPWWEDGIEALSVGTSAEGGGGVFSFLGRCRRCLMVSVDQVRLRLLSLPVSSELPLLISPHAQTTGARTAEPLATLSLTRRNASNGRVEFGAHMLWRDELGGARREEGESGEAPGVKVGDEVRVRLRA</sequence>
<reference evidence="4 5" key="1">
    <citation type="submission" date="2019-03" db="EMBL/GenBank/DDBJ databases">
        <title>Rhodosporidium diobovatum UCD-FST 08-225 genome sequencing, assembly, and annotation.</title>
        <authorList>
            <person name="Fakankun I.U."/>
            <person name="Fristensky B."/>
            <person name="Levin D.B."/>
        </authorList>
    </citation>
    <scope>NUCLEOTIDE SEQUENCE [LARGE SCALE GENOMIC DNA]</scope>
    <source>
        <strain evidence="4 5">UCD-FST 08-225</strain>
    </source>
</reference>
<dbReference type="Gene3D" id="3.40.640.10">
    <property type="entry name" value="Type I PLP-dependent aspartate aminotransferase-like (Major domain)"/>
    <property type="match status" value="1"/>
</dbReference>
<comment type="caution">
    <text evidence="4">The sequence shown here is derived from an EMBL/GenBank/DDBJ whole genome shotgun (WGS) entry which is preliminary data.</text>
</comment>
<dbReference type="InterPro" id="IPR015424">
    <property type="entry name" value="PyrdxlP-dep_Trfase"/>
</dbReference>
<dbReference type="PROSITE" id="PS51340">
    <property type="entry name" value="MOSC"/>
    <property type="match status" value="1"/>
</dbReference>
<dbReference type="Proteomes" id="UP000311382">
    <property type="component" value="Unassembled WGS sequence"/>
</dbReference>
<dbReference type="Pfam" id="PF03476">
    <property type="entry name" value="MOSC_N"/>
    <property type="match status" value="1"/>
</dbReference>
<dbReference type="GO" id="GO:0030151">
    <property type="term" value="F:molybdenum ion binding"/>
    <property type="evidence" value="ECO:0007669"/>
    <property type="project" value="InterPro"/>
</dbReference>
<dbReference type="STRING" id="5288.A0A5C5G313"/>
<feature type="compositionally biased region" description="Low complexity" evidence="2">
    <location>
        <begin position="182"/>
        <end position="196"/>
    </location>
</feature>